<dbReference type="Proteomes" id="UP001362999">
    <property type="component" value="Unassembled WGS sequence"/>
</dbReference>
<evidence type="ECO:0000313" key="3">
    <source>
        <dbReference type="Proteomes" id="UP001362999"/>
    </source>
</evidence>
<accession>A0AAW0BUK1</accession>
<dbReference type="AlphaFoldDB" id="A0AAW0BUK1"/>
<dbReference type="EMBL" id="JAWWNJ010000025">
    <property type="protein sequence ID" value="KAK7030540.1"/>
    <property type="molecule type" value="Genomic_DNA"/>
</dbReference>
<gene>
    <name evidence="2" type="ORF">R3P38DRAFT_2774545</name>
</gene>
<sequence length="328" mass="36509">MVSGRRGRRPTPTALVGRINFGSITPLGGLTRPNQPTFLPTTTFPPLSLSKIPFDVAAGRLAPPPTAPDASNSESRRGASTLRLLPPSPPRRVAALLRRHDVSTSREQGFLKNLGGRQANARPRRIQQRVSKPICKAFVVVAPRSGAIPLTRRIAVRRAGTWDFTMYGNFFLTSFPSSIFRRPLSDVSTPLLSRKFSSRCAAHFIVINANIQFGKFEISRSREQGFELRSILNQLLVKSINFSRLEDGFLRCAAELTDFRHVCSVFLPLRGAVDNLKTDATDSFDFRLTLCIDVHFFFRCAAPFSRSTSFKTLLIRPHLEVKDSAAQI</sequence>
<evidence type="ECO:0000256" key="1">
    <source>
        <dbReference type="SAM" id="MobiDB-lite"/>
    </source>
</evidence>
<organism evidence="2 3">
    <name type="scientific">Favolaschia claudopus</name>
    <dbReference type="NCBI Taxonomy" id="2862362"/>
    <lineage>
        <taxon>Eukaryota</taxon>
        <taxon>Fungi</taxon>
        <taxon>Dikarya</taxon>
        <taxon>Basidiomycota</taxon>
        <taxon>Agaricomycotina</taxon>
        <taxon>Agaricomycetes</taxon>
        <taxon>Agaricomycetidae</taxon>
        <taxon>Agaricales</taxon>
        <taxon>Marasmiineae</taxon>
        <taxon>Mycenaceae</taxon>
        <taxon>Favolaschia</taxon>
    </lineage>
</organism>
<evidence type="ECO:0000313" key="2">
    <source>
        <dbReference type="EMBL" id="KAK7030540.1"/>
    </source>
</evidence>
<protein>
    <submittedName>
        <fullName evidence="2">Uncharacterized protein</fullName>
    </submittedName>
</protein>
<proteinExistence type="predicted"/>
<reference evidence="2 3" key="1">
    <citation type="journal article" date="2024" name="J Genomics">
        <title>Draft genome sequencing and assembly of Favolaschia claudopus CIRM-BRFM 2984 isolated from oak limbs.</title>
        <authorList>
            <person name="Navarro D."/>
            <person name="Drula E."/>
            <person name="Chaduli D."/>
            <person name="Cazenave R."/>
            <person name="Ahrendt S."/>
            <person name="Wang J."/>
            <person name="Lipzen A."/>
            <person name="Daum C."/>
            <person name="Barry K."/>
            <person name="Grigoriev I.V."/>
            <person name="Favel A."/>
            <person name="Rosso M.N."/>
            <person name="Martin F."/>
        </authorList>
    </citation>
    <scope>NUCLEOTIDE SEQUENCE [LARGE SCALE GENOMIC DNA]</scope>
    <source>
        <strain evidence="2 3">CIRM-BRFM 2984</strain>
    </source>
</reference>
<comment type="caution">
    <text evidence="2">The sequence shown here is derived from an EMBL/GenBank/DDBJ whole genome shotgun (WGS) entry which is preliminary data.</text>
</comment>
<name>A0AAW0BUK1_9AGAR</name>
<keyword evidence="3" id="KW-1185">Reference proteome</keyword>
<feature type="region of interest" description="Disordered" evidence="1">
    <location>
        <begin position="59"/>
        <end position="85"/>
    </location>
</feature>